<dbReference type="InterPro" id="IPR011990">
    <property type="entry name" value="TPR-like_helical_dom_sf"/>
</dbReference>
<dbReference type="SUPFAM" id="SSF48452">
    <property type="entry name" value="TPR-like"/>
    <property type="match status" value="1"/>
</dbReference>
<name>X0Y407_9ZZZZ</name>
<dbReference type="EMBL" id="BARS01054635">
    <property type="protein sequence ID" value="GAG50475.1"/>
    <property type="molecule type" value="Genomic_DNA"/>
</dbReference>
<reference evidence="1" key="1">
    <citation type="journal article" date="2014" name="Front. Microbiol.">
        <title>High frequency of phylogenetically diverse reductive dehalogenase-homologous genes in deep subseafloor sedimentary metagenomes.</title>
        <authorList>
            <person name="Kawai M."/>
            <person name="Futagami T."/>
            <person name="Toyoda A."/>
            <person name="Takaki Y."/>
            <person name="Nishi S."/>
            <person name="Hori S."/>
            <person name="Arai W."/>
            <person name="Tsubouchi T."/>
            <person name="Morono Y."/>
            <person name="Uchiyama I."/>
            <person name="Ito T."/>
            <person name="Fujiyama A."/>
            <person name="Inagaki F."/>
            <person name="Takami H."/>
        </authorList>
    </citation>
    <scope>NUCLEOTIDE SEQUENCE</scope>
    <source>
        <strain evidence="1">Expedition CK06-06</strain>
    </source>
</reference>
<dbReference type="Gene3D" id="1.25.40.10">
    <property type="entry name" value="Tetratricopeptide repeat domain"/>
    <property type="match status" value="1"/>
</dbReference>
<evidence type="ECO:0000313" key="1">
    <source>
        <dbReference type="EMBL" id="GAG50475.1"/>
    </source>
</evidence>
<proteinExistence type="predicted"/>
<accession>X0Y407</accession>
<comment type="caution">
    <text evidence="1">The sequence shown here is derived from an EMBL/GenBank/DDBJ whole genome shotgun (WGS) entry which is preliminary data.</text>
</comment>
<feature type="non-terminal residue" evidence="1">
    <location>
        <position position="1"/>
    </location>
</feature>
<gene>
    <name evidence="1" type="ORF">S01H1_80842</name>
</gene>
<organism evidence="1">
    <name type="scientific">marine sediment metagenome</name>
    <dbReference type="NCBI Taxonomy" id="412755"/>
    <lineage>
        <taxon>unclassified sequences</taxon>
        <taxon>metagenomes</taxon>
        <taxon>ecological metagenomes</taxon>
    </lineage>
</organism>
<dbReference type="NCBIfam" id="NF047558">
    <property type="entry name" value="TPR_END_plus"/>
    <property type="match status" value="1"/>
</dbReference>
<dbReference type="AlphaFoldDB" id="X0Y407"/>
<sequence length="140" mass="16023">KTFEMDPNFSIAHLYQGAAYADKAMWEEAITAWKKLVTLTGGSPFAVGYLGYGYAMSGQRDEALKVIDRLNELSKEKYVSPFSRALIYMGLGEKDQAFDYLAKAYKERESFLAFFKVWPFFDGLRTDPRFKALLRKMGLV</sequence>
<protein>
    <submittedName>
        <fullName evidence="1">Uncharacterized protein</fullName>
    </submittedName>
</protein>